<dbReference type="GeneID" id="18914519"/>
<reference evidence="2 3" key="1">
    <citation type="journal article" date="2012" name="BMC Genomics">
        <title>Comparative genomics of the white-rot fungi, Phanerochaete carnosa and P. chrysosporium, to elucidate the genetic basis of the distinct wood types they colonize.</title>
        <authorList>
            <person name="Suzuki H."/>
            <person name="MacDonald J."/>
            <person name="Syed K."/>
            <person name="Salamov A."/>
            <person name="Hori C."/>
            <person name="Aerts A."/>
            <person name="Henrissat B."/>
            <person name="Wiebenga A."/>
            <person name="vanKuyk P.A."/>
            <person name="Barry K."/>
            <person name="Lindquist E."/>
            <person name="LaButti K."/>
            <person name="Lapidus A."/>
            <person name="Lucas S."/>
            <person name="Coutinho P."/>
            <person name="Gong Y."/>
            <person name="Samejima M."/>
            <person name="Mahadevan R."/>
            <person name="Abou-Zaid M."/>
            <person name="de Vries R.P."/>
            <person name="Igarashi K."/>
            <person name="Yadav J.S."/>
            <person name="Grigoriev I.V."/>
            <person name="Master E.R."/>
        </authorList>
    </citation>
    <scope>NUCLEOTIDE SEQUENCE [LARGE SCALE GENOMIC DNA]</scope>
    <source>
        <strain evidence="2 3">HHB-10118-sp</strain>
    </source>
</reference>
<dbReference type="EMBL" id="JH930468">
    <property type="protein sequence ID" value="EKM61744.1"/>
    <property type="molecule type" value="Genomic_DNA"/>
</dbReference>
<evidence type="ECO:0000313" key="3">
    <source>
        <dbReference type="Proteomes" id="UP000008370"/>
    </source>
</evidence>
<feature type="region of interest" description="Disordered" evidence="1">
    <location>
        <begin position="37"/>
        <end position="69"/>
    </location>
</feature>
<name>K5WR57_PHACS</name>
<evidence type="ECO:0000256" key="1">
    <source>
        <dbReference type="SAM" id="MobiDB-lite"/>
    </source>
</evidence>
<keyword evidence="3" id="KW-1185">Reference proteome</keyword>
<sequence>MRLQMPWYLQSSNEKDSEQLSDASLMSVNEPVNIYIDDNSDSNINDSSSSSSSSVFDLSRRTPHNCKDPEEDRALQFQEDEEYKFILQDLEEAAKELDIGVELEQECNFYDLHMSVQLHAKKLATVLTVLPPSL</sequence>
<proteinExistence type="predicted"/>
<feature type="compositionally biased region" description="Low complexity" evidence="1">
    <location>
        <begin position="37"/>
        <end position="54"/>
    </location>
</feature>
<dbReference type="AlphaFoldDB" id="K5WR57"/>
<dbReference type="KEGG" id="pco:PHACADRAFT_24898"/>
<protein>
    <submittedName>
        <fullName evidence="2">Uncharacterized protein</fullName>
    </submittedName>
</protein>
<dbReference type="Proteomes" id="UP000008370">
    <property type="component" value="Unassembled WGS sequence"/>
</dbReference>
<dbReference type="HOGENOM" id="CLU_1896945_0_0_1"/>
<dbReference type="InParanoid" id="K5WR57"/>
<evidence type="ECO:0000313" key="2">
    <source>
        <dbReference type="EMBL" id="EKM61744.1"/>
    </source>
</evidence>
<organism evidence="2 3">
    <name type="scientific">Phanerochaete carnosa (strain HHB-10118-sp)</name>
    <name type="common">White-rot fungus</name>
    <name type="synonym">Peniophora carnosa</name>
    <dbReference type="NCBI Taxonomy" id="650164"/>
    <lineage>
        <taxon>Eukaryota</taxon>
        <taxon>Fungi</taxon>
        <taxon>Dikarya</taxon>
        <taxon>Basidiomycota</taxon>
        <taxon>Agaricomycotina</taxon>
        <taxon>Agaricomycetes</taxon>
        <taxon>Polyporales</taxon>
        <taxon>Phanerochaetaceae</taxon>
        <taxon>Phanerochaete</taxon>
    </lineage>
</organism>
<dbReference type="RefSeq" id="XP_007389608.1">
    <property type="nucleotide sequence ID" value="XM_007389546.1"/>
</dbReference>
<gene>
    <name evidence="2" type="ORF">PHACADRAFT_24898</name>
</gene>
<accession>K5WR57</accession>